<evidence type="ECO:0000256" key="6">
    <source>
        <dbReference type="SAM" id="MobiDB-lite"/>
    </source>
</evidence>
<dbReference type="AlphaFoldDB" id="A0A512DJ33"/>
<proteinExistence type="inferred from homology"/>
<dbReference type="PANTHER" id="PTHR21716">
    <property type="entry name" value="TRANSMEMBRANE PROTEIN"/>
    <property type="match status" value="1"/>
</dbReference>
<feature type="transmembrane region" description="Helical" evidence="7">
    <location>
        <begin position="57"/>
        <end position="74"/>
    </location>
</feature>
<feature type="transmembrane region" description="Helical" evidence="7">
    <location>
        <begin position="86"/>
        <end position="106"/>
    </location>
</feature>
<feature type="transmembrane region" description="Helical" evidence="7">
    <location>
        <begin position="296"/>
        <end position="318"/>
    </location>
</feature>
<feature type="transmembrane region" description="Helical" evidence="7">
    <location>
        <begin position="176"/>
        <end position="193"/>
    </location>
</feature>
<evidence type="ECO:0000313" key="8">
    <source>
        <dbReference type="EMBL" id="GEO36479.1"/>
    </source>
</evidence>
<keyword evidence="4 7" id="KW-1133">Transmembrane helix</keyword>
<dbReference type="Pfam" id="PF01594">
    <property type="entry name" value="AI-2E_transport"/>
    <property type="match status" value="1"/>
</dbReference>
<keyword evidence="5 7" id="KW-0472">Membrane</keyword>
<comment type="caution">
    <text evidence="8">The sequence shown here is derived from an EMBL/GenBank/DDBJ whole genome shotgun (WGS) entry which is preliminary data.</text>
</comment>
<dbReference type="OrthoDB" id="9799225at2"/>
<evidence type="ECO:0000256" key="1">
    <source>
        <dbReference type="ARBA" id="ARBA00004141"/>
    </source>
</evidence>
<dbReference type="InterPro" id="IPR002549">
    <property type="entry name" value="AI-2E-like"/>
</dbReference>
<evidence type="ECO:0000256" key="5">
    <source>
        <dbReference type="ARBA" id="ARBA00023136"/>
    </source>
</evidence>
<reference evidence="8 9" key="1">
    <citation type="submission" date="2019-07" db="EMBL/GenBank/DDBJ databases">
        <title>Whole genome shotgun sequence of Skermanella aerolata NBRC 106429.</title>
        <authorList>
            <person name="Hosoyama A."/>
            <person name="Uohara A."/>
            <person name="Ohji S."/>
            <person name="Ichikawa N."/>
        </authorList>
    </citation>
    <scope>NUCLEOTIDE SEQUENCE [LARGE SCALE GENOMIC DNA]</scope>
    <source>
        <strain evidence="8 9">NBRC 106429</strain>
    </source>
</reference>
<evidence type="ECO:0000256" key="3">
    <source>
        <dbReference type="ARBA" id="ARBA00022692"/>
    </source>
</evidence>
<dbReference type="RefSeq" id="WP_052830725.1">
    <property type="nucleotide sequence ID" value="NZ_BJYZ01000002.1"/>
</dbReference>
<evidence type="ECO:0000256" key="4">
    <source>
        <dbReference type="ARBA" id="ARBA00022989"/>
    </source>
</evidence>
<evidence type="ECO:0000313" key="9">
    <source>
        <dbReference type="Proteomes" id="UP000321523"/>
    </source>
</evidence>
<feature type="transmembrane region" description="Helical" evidence="7">
    <location>
        <begin position="338"/>
        <end position="358"/>
    </location>
</feature>
<dbReference type="GO" id="GO:0055085">
    <property type="term" value="P:transmembrane transport"/>
    <property type="evidence" value="ECO:0007669"/>
    <property type="project" value="TreeGrafter"/>
</dbReference>
<dbReference type="PANTHER" id="PTHR21716:SF16">
    <property type="entry name" value="BLL1467 PROTEIN"/>
    <property type="match status" value="1"/>
</dbReference>
<dbReference type="GO" id="GO:0016020">
    <property type="term" value="C:membrane"/>
    <property type="evidence" value="ECO:0007669"/>
    <property type="project" value="UniProtKB-SubCell"/>
</dbReference>
<dbReference type="EMBL" id="BJYZ01000002">
    <property type="protein sequence ID" value="GEO36479.1"/>
    <property type="molecule type" value="Genomic_DNA"/>
</dbReference>
<evidence type="ECO:0000256" key="2">
    <source>
        <dbReference type="ARBA" id="ARBA00009773"/>
    </source>
</evidence>
<feature type="transmembrane region" description="Helical" evidence="7">
    <location>
        <begin position="226"/>
        <end position="248"/>
    </location>
</feature>
<evidence type="ECO:0000256" key="7">
    <source>
        <dbReference type="SAM" id="Phobius"/>
    </source>
</evidence>
<name>A0A512DJ33_9PROT</name>
<organism evidence="8 9">
    <name type="scientific">Skermanella aerolata</name>
    <dbReference type="NCBI Taxonomy" id="393310"/>
    <lineage>
        <taxon>Bacteria</taxon>
        <taxon>Pseudomonadati</taxon>
        <taxon>Pseudomonadota</taxon>
        <taxon>Alphaproteobacteria</taxon>
        <taxon>Rhodospirillales</taxon>
        <taxon>Azospirillaceae</taxon>
        <taxon>Skermanella</taxon>
    </lineage>
</organism>
<gene>
    <name evidence="8" type="ORF">SAE02_06270</name>
</gene>
<protein>
    <submittedName>
        <fullName evidence="8">AI-2E family transporter</fullName>
    </submittedName>
</protein>
<keyword evidence="9" id="KW-1185">Reference proteome</keyword>
<comment type="subcellular location">
    <subcellularLocation>
        <location evidence="1">Membrane</location>
        <topology evidence="1">Multi-pass membrane protein</topology>
    </subcellularLocation>
</comment>
<accession>A0A512DJ33</accession>
<feature type="region of interest" description="Disordered" evidence="6">
    <location>
        <begin position="1"/>
        <end position="24"/>
    </location>
</feature>
<sequence>MTSNIAAPHLEGRPRLTGPSPDGAPAINGRGKAERVAIVGLFSLGVLYTLFLARDLLLPIFLALLLSLLLRPVVKGLRRLHVPESLSAAVLVVLLLLGLAGAAFSLTEPATVWIKRAPVVMNQLELKLGDLRESVESARRASHQIEQMAAAADDEAQAVVVRGPSLAEQALTQTQVILAQLFVVLVLLFFFLARGRSMLEQLMGTMTNLEDRIHYATIAGTVQKNIAAYLATVTLINTALGLVTAGLMTAFGMPNPGLWGVLAGLLNFIPYLGAAASLTIIALVSALTFDGLLQIVLPPLSFLAVTAIEGNIVTPMIVGHRLTLNPIAVFLTILFWGWLWGIPGALMAVPILAVFKILCDAHKPLHSLGALLGG</sequence>
<comment type="similarity">
    <text evidence="2">Belongs to the autoinducer-2 exporter (AI-2E) (TC 2.A.86) family.</text>
</comment>
<keyword evidence="3 7" id="KW-0812">Transmembrane</keyword>
<feature type="transmembrane region" description="Helical" evidence="7">
    <location>
        <begin position="35"/>
        <end position="51"/>
    </location>
</feature>
<feature type="transmembrane region" description="Helical" evidence="7">
    <location>
        <begin position="268"/>
        <end position="289"/>
    </location>
</feature>
<dbReference type="Proteomes" id="UP000321523">
    <property type="component" value="Unassembled WGS sequence"/>
</dbReference>